<comment type="similarity">
    <text evidence="1 8">Belongs to the ABC transporter superfamily.</text>
</comment>
<dbReference type="Pfam" id="PF00571">
    <property type="entry name" value="CBS"/>
    <property type="match status" value="2"/>
</dbReference>
<dbReference type="InterPro" id="IPR000644">
    <property type="entry name" value="CBS_dom"/>
</dbReference>
<feature type="domain" description="CBS" evidence="10">
    <location>
        <begin position="318"/>
        <end position="373"/>
    </location>
</feature>
<dbReference type="PROSITE" id="PS00211">
    <property type="entry name" value="ABC_TRANSPORTER_1"/>
    <property type="match status" value="1"/>
</dbReference>
<evidence type="ECO:0000256" key="5">
    <source>
        <dbReference type="ARBA" id="ARBA00022840"/>
    </source>
</evidence>
<dbReference type="Pfam" id="PF00005">
    <property type="entry name" value="ABC_tran"/>
    <property type="match status" value="1"/>
</dbReference>
<dbReference type="PROSITE" id="PS51371">
    <property type="entry name" value="CBS"/>
    <property type="match status" value="2"/>
</dbReference>
<evidence type="ECO:0000259" key="10">
    <source>
        <dbReference type="PROSITE" id="PS51371"/>
    </source>
</evidence>
<dbReference type="GO" id="GO:0031460">
    <property type="term" value="P:glycine betaine transport"/>
    <property type="evidence" value="ECO:0007669"/>
    <property type="project" value="InterPro"/>
</dbReference>
<keyword evidence="8" id="KW-0472">Membrane</keyword>
<name>A0A437UIA3_ENTAV</name>
<keyword evidence="8" id="KW-0997">Cell inner membrane</keyword>
<dbReference type="EC" id="7.6.2.9" evidence="8"/>
<comment type="subcellular location">
    <subcellularLocation>
        <location evidence="8">Cell inner membrane</location>
        <topology evidence="8">Peripheral membrane protein</topology>
    </subcellularLocation>
</comment>
<dbReference type="Gene3D" id="3.40.50.300">
    <property type="entry name" value="P-loop containing nucleotide triphosphate hydrolases"/>
    <property type="match status" value="1"/>
</dbReference>
<evidence type="ECO:0000259" key="9">
    <source>
        <dbReference type="PROSITE" id="PS50893"/>
    </source>
</evidence>
<dbReference type="GO" id="GO:0006865">
    <property type="term" value="P:amino acid transport"/>
    <property type="evidence" value="ECO:0007669"/>
    <property type="project" value="UniProtKB-UniRule"/>
</dbReference>
<dbReference type="PANTHER" id="PTHR43117">
    <property type="entry name" value="OSMOPROTECTANT IMPORT ATP-BINDING PROTEIN OSMV"/>
    <property type="match status" value="1"/>
</dbReference>
<dbReference type="InterPro" id="IPR005892">
    <property type="entry name" value="Gly-betaine_transp_ATP-bd"/>
</dbReference>
<reference evidence="11 12" key="1">
    <citation type="submission" date="2018-12" db="EMBL/GenBank/DDBJ databases">
        <title>A novel vanA-carrying plasmid in a clinical isolate of Enterococcus avium.</title>
        <authorList>
            <person name="Bernasconi O.J."/>
            <person name="Luzzaro F."/>
            <person name="Endimiani A."/>
        </authorList>
    </citation>
    <scope>NUCLEOTIDE SEQUENCE [LARGE SCALE GENOMIC DNA]</scope>
    <source>
        <strain evidence="11 12">LC0559/18</strain>
    </source>
</reference>
<dbReference type="InterPro" id="IPR046342">
    <property type="entry name" value="CBS_dom_sf"/>
</dbReference>
<evidence type="ECO:0000313" key="12">
    <source>
        <dbReference type="Proteomes" id="UP000288388"/>
    </source>
</evidence>
<feature type="domain" description="ABC transporter" evidence="9">
    <location>
        <begin position="2"/>
        <end position="236"/>
    </location>
</feature>
<dbReference type="EMBL" id="RYZS01000002">
    <property type="protein sequence ID" value="RVU93370.1"/>
    <property type="molecule type" value="Genomic_DNA"/>
</dbReference>
<evidence type="ECO:0000313" key="11">
    <source>
        <dbReference type="EMBL" id="RVU93370.1"/>
    </source>
</evidence>
<accession>A0A437UIA3</accession>
<dbReference type="PROSITE" id="PS50893">
    <property type="entry name" value="ABC_TRANSPORTER_2"/>
    <property type="match status" value="1"/>
</dbReference>
<dbReference type="InterPro" id="IPR017871">
    <property type="entry name" value="ABC_transporter-like_CS"/>
</dbReference>
<dbReference type="FunFam" id="3.40.50.300:FF:000425">
    <property type="entry name" value="Probable ABC transporter, ATP-binding subunit"/>
    <property type="match status" value="1"/>
</dbReference>
<dbReference type="Gene3D" id="3.10.580.10">
    <property type="entry name" value="CBS-domain"/>
    <property type="match status" value="1"/>
</dbReference>
<dbReference type="Proteomes" id="UP000288388">
    <property type="component" value="Unassembled WGS sequence"/>
</dbReference>
<dbReference type="SMART" id="SM00116">
    <property type="entry name" value="CBS"/>
    <property type="match status" value="2"/>
</dbReference>
<dbReference type="SUPFAM" id="SSF52540">
    <property type="entry name" value="P-loop containing nucleoside triphosphate hydrolases"/>
    <property type="match status" value="1"/>
</dbReference>
<dbReference type="InterPro" id="IPR027417">
    <property type="entry name" value="P-loop_NTPase"/>
</dbReference>
<comment type="catalytic activity">
    <reaction evidence="8">
        <text>a quaternary ammonium(out) + ATP + H2O = a quaternary ammonium(in) + ADP + phosphate + H(+)</text>
        <dbReference type="Rhea" id="RHEA:11036"/>
        <dbReference type="ChEBI" id="CHEBI:15377"/>
        <dbReference type="ChEBI" id="CHEBI:15378"/>
        <dbReference type="ChEBI" id="CHEBI:30616"/>
        <dbReference type="ChEBI" id="CHEBI:35267"/>
        <dbReference type="ChEBI" id="CHEBI:43474"/>
        <dbReference type="ChEBI" id="CHEBI:456216"/>
    </reaction>
</comment>
<protein>
    <recommendedName>
        <fullName evidence="8">Quaternary amine transport ATP-binding protein</fullName>
        <ecNumber evidence="8">7.6.2.9</ecNumber>
    </recommendedName>
</protein>
<gene>
    <name evidence="11" type="ORF">EK398_23240</name>
</gene>
<evidence type="ECO:0000256" key="2">
    <source>
        <dbReference type="ARBA" id="ARBA00022448"/>
    </source>
</evidence>
<dbReference type="GO" id="GO:0015418">
    <property type="term" value="F:ABC-type quaternary ammonium compound transporting activity"/>
    <property type="evidence" value="ECO:0007669"/>
    <property type="project" value="UniProtKB-EC"/>
</dbReference>
<dbReference type="PANTHER" id="PTHR43117:SF3">
    <property type="entry name" value="CHOLINE TRANSPORT ATP-BINDING PROTEIN OPUBA"/>
    <property type="match status" value="1"/>
</dbReference>
<keyword evidence="2 8" id="KW-0813">Transport</keyword>
<evidence type="ECO:0000256" key="1">
    <source>
        <dbReference type="ARBA" id="ARBA00005417"/>
    </source>
</evidence>
<evidence type="ECO:0000256" key="8">
    <source>
        <dbReference type="RuleBase" id="RU369116"/>
    </source>
</evidence>
<dbReference type="GO" id="GO:0016887">
    <property type="term" value="F:ATP hydrolysis activity"/>
    <property type="evidence" value="ECO:0007669"/>
    <property type="project" value="UniProtKB-UniRule"/>
</dbReference>
<dbReference type="GO" id="GO:0005886">
    <property type="term" value="C:plasma membrane"/>
    <property type="evidence" value="ECO:0007669"/>
    <property type="project" value="UniProtKB-SubCell"/>
</dbReference>
<keyword evidence="8" id="KW-1003">Cell membrane</keyword>
<evidence type="ECO:0000256" key="4">
    <source>
        <dbReference type="ARBA" id="ARBA00022741"/>
    </source>
</evidence>
<feature type="domain" description="CBS" evidence="10">
    <location>
        <begin position="255"/>
        <end position="313"/>
    </location>
</feature>
<evidence type="ECO:0000256" key="6">
    <source>
        <dbReference type="ARBA" id="ARBA00023122"/>
    </source>
</evidence>
<dbReference type="InterPro" id="IPR003439">
    <property type="entry name" value="ABC_transporter-like_ATP-bd"/>
</dbReference>
<keyword evidence="4 8" id="KW-0547">Nucleotide-binding</keyword>
<dbReference type="InterPro" id="IPR003593">
    <property type="entry name" value="AAA+_ATPase"/>
</dbReference>
<evidence type="ECO:0000256" key="7">
    <source>
        <dbReference type="PROSITE-ProRule" id="PRU00703"/>
    </source>
</evidence>
<dbReference type="NCBIfam" id="TIGR01186">
    <property type="entry name" value="proV"/>
    <property type="match status" value="1"/>
</dbReference>
<comment type="subunit">
    <text evidence="8">The complex is probably composed of two ATP-binding proteins, two transmembrane proteins and a solute-binding protein.</text>
</comment>
<evidence type="ECO:0000256" key="3">
    <source>
        <dbReference type="ARBA" id="ARBA00022737"/>
    </source>
</evidence>
<keyword evidence="5 8" id="KW-0067">ATP-binding</keyword>
<comment type="caution">
    <text evidence="11">The sequence shown here is derived from an EMBL/GenBank/DDBJ whole genome shotgun (WGS) entry which is preliminary data.</text>
</comment>
<dbReference type="SMART" id="SM00382">
    <property type="entry name" value="AAA"/>
    <property type="match status" value="1"/>
</dbReference>
<dbReference type="AlphaFoldDB" id="A0A437UIA3"/>
<sequence length="373" mass="42513">MIEFEQVEKRYGEDAIAVHPFDLTIEDNQFICVIGTSGSGKTTLVRMINRMIEPSKGSIRINGQDVTKLNEDELRRQIGYVIQNIGLFPHMTIRENIMIVPKLLKWSDEKKSGIAERLIQRVDLPLDYLERKPKNLSGGQQQRIGVIRALAASQDIILMDEPFGALDPITRDALQEMIKGLQQEMKKTIVFVTHDMDEAIKLADKIIIMDYGEIVQYDTVETILEHPANDFVEELIGKRKRNSYYNNEMTVSDLMVDRVQAISISKSITDAIRQMSENKVDTLLVVDDQYCLKGFVDINFIERNISKLKPNTSVFEVMETDTASVNQKERVADVIGPLINHTYKYLPVVDEEDHLVGIVTRSSLVSLVQEQLQ</sequence>
<dbReference type="SUPFAM" id="SSF54631">
    <property type="entry name" value="CBS-domain pair"/>
    <property type="match status" value="1"/>
</dbReference>
<proteinExistence type="inferred from homology"/>
<organism evidence="11 12">
    <name type="scientific">Enterococcus avium</name>
    <name type="common">Streptococcus avium</name>
    <dbReference type="NCBI Taxonomy" id="33945"/>
    <lineage>
        <taxon>Bacteria</taxon>
        <taxon>Bacillati</taxon>
        <taxon>Bacillota</taxon>
        <taxon>Bacilli</taxon>
        <taxon>Lactobacillales</taxon>
        <taxon>Enterococcaceae</taxon>
        <taxon>Enterococcus</taxon>
    </lineage>
</organism>
<dbReference type="RefSeq" id="WP_127979937.1">
    <property type="nucleotide sequence ID" value="NZ_JBPFKW010000322.1"/>
</dbReference>
<keyword evidence="6 7" id="KW-0129">CBS domain</keyword>
<dbReference type="GO" id="GO:0005524">
    <property type="term" value="F:ATP binding"/>
    <property type="evidence" value="ECO:0007669"/>
    <property type="project" value="UniProtKB-UniRule"/>
</dbReference>
<keyword evidence="3" id="KW-0677">Repeat</keyword>